<dbReference type="SUPFAM" id="SSF53686">
    <property type="entry name" value="Tryptophan synthase beta subunit-like PLP-dependent enzymes"/>
    <property type="match status" value="1"/>
</dbReference>
<dbReference type="PANTHER" id="PTHR42937:SF1">
    <property type="entry name" value="DIAMINOPROPIONATE AMMONIA-LYASE"/>
    <property type="match status" value="1"/>
</dbReference>
<evidence type="ECO:0000256" key="1">
    <source>
        <dbReference type="ARBA" id="ARBA00001933"/>
    </source>
</evidence>
<sequence length="399" mass="42461">MKEYQLHGLRALAQSPKGTVPAFLQAPATQGAWRFHHALEDYGPTPLVRLNGLAEELGLGGVFVKDESHRFGLNAFKGLGGIYALSRAVARELGLPAEVTLEELQAPSVQKEVRNMVFVTTTDGNHGRGVAWAARKLGCEAHVYLPAGSAPARAQAILDAGAVEARVLPLGYDDAVRYAAQQAQEKGWTLIQDTSWPGYEEIPTWIVQGYTTLAREAADQLAEAGVDRPTHVFLQAGVGAMAGGVLGYLADRYGAQAPVFAVVEPENVAGIYASAQAGDGQPHPAQGPGETIMAGLNCAEPCTLTWPVLRDLASWYIACPDQVAERGMRRLGRPAAGDPAVISGESGGVTMGLLDLLMTAPDLAPLRRDMGLNRQSVVLLISTEGDTDPVHYQKVMTHD</sequence>
<gene>
    <name evidence="4" type="ORF">DV520_10325</name>
</gene>
<dbReference type="GO" id="GO:1901605">
    <property type="term" value="P:alpha-amino acid metabolic process"/>
    <property type="evidence" value="ECO:0007669"/>
    <property type="project" value="UniProtKB-ARBA"/>
</dbReference>
<evidence type="ECO:0000313" key="5">
    <source>
        <dbReference type="Proteomes" id="UP000260649"/>
    </source>
</evidence>
<comment type="caution">
    <text evidence="4">The sequence shown here is derived from an EMBL/GenBank/DDBJ whole genome shotgun (WGS) entry which is preliminary data.</text>
</comment>
<feature type="domain" description="Tryptophan synthase beta chain-like PALP" evidence="3">
    <location>
        <begin position="41"/>
        <end position="333"/>
    </location>
</feature>
<dbReference type="EMBL" id="QQRQ01000024">
    <property type="protein sequence ID" value="RFT05865.1"/>
    <property type="molecule type" value="Genomic_DNA"/>
</dbReference>
<keyword evidence="5" id="KW-1185">Reference proteome</keyword>
<dbReference type="AlphaFoldDB" id="A0A3E2B1J1"/>
<dbReference type="GeneID" id="97996130"/>
<dbReference type="RefSeq" id="WP_117142669.1">
    <property type="nucleotide sequence ID" value="NZ_CAKXKJ010000001.1"/>
</dbReference>
<dbReference type="Proteomes" id="UP000260649">
    <property type="component" value="Unassembled WGS sequence"/>
</dbReference>
<protein>
    <submittedName>
        <fullName evidence="4">Diaminopropionate ammonia-lyase</fullName>
        <ecNumber evidence="4">4.3.1.15</ecNumber>
    </submittedName>
</protein>
<dbReference type="InterPro" id="IPR001926">
    <property type="entry name" value="TrpB-like_PALP"/>
</dbReference>
<dbReference type="Gene3D" id="3.40.50.1100">
    <property type="match status" value="3"/>
</dbReference>
<reference evidence="4 5" key="1">
    <citation type="submission" date="2018-07" db="EMBL/GenBank/DDBJ databases">
        <title>GABA Modulating Bacteria of the Human Gut Microbiota.</title>
        <authorList>
            <person name="Strandwitz P."/>
            <person name="Kim K.H."/>
            <person name="Terekhova D."/>
            <person name="Liu J.K."/>
            <person name="Sharma A."/>
            <person name="Levering J."/>
            <person name="Mcdonald D."/>
            <person name="Dietrich D."/>
            <person name="Ramadhar T.R."/>
            <person name="Lekbua A."/>
            <person name="Mroue N."/>
            <person name="Liston C."/>
            <person name="Stewart E.J."/>
            <person name="Dubin M.J."/>
            <person name="Zengler K."/>
            <person name="Knight R."/>
            <person name="Gilbert J.A."/>
            <person name="Clardy J."/>
            <person name="Lewis K."/>
        </authorList>
    </citation>
    <scope>NUCLEOTIDE SEQUENCE [LARGE SCALE GENOMIC DNA]</scope>
    <source>
        <strain evidence="4 5">KLE1738</strain>
    </source>
</reference>
<evidence type="ECO:0000256" key="2">
    <source>
        <dbReference type="ARBA" id="ARBA00022898"/>
    </source>
</evidence>
<name>A0A3E2B1J1_9FIRM</name>
<keyword evidence="4" id="KW-0456">Lyase</keyword>
<dbReference type="NCBIfam" id="NF006058">
    <property type="entry name" value="PRK08206.1"/>
    <property type="match status" value="1"/>
</dbReference>
<dbReference type="GO" id="GO:0030170">
    <property type="term" value="F:pyridoxal phosphate binding"/>
    <property type="evidence" value="ECO:0007669"/>
    <property type="project" value="InterPro"/>
</dbReference>
<dbReference type="PANTHER" id="PTHR42937">
    <property type="match status" value="1"/>
</dbReference>
<dbReference type="Pfam" id="PF00291">
    <property type="entry name" value="PALP"/>
    <property type="match status" value="1"/>
</dbReference>
<evidence type="ECO:0000313" key="4">
    <source>
        <dbReference type="EMBL" id="RFT05865.1"/>
    </source>
</evidence>
<comment type="cofactor">
    <cofactor evidence="1">
        <name>pyridoxal 5'-phosphate</name>
        <dbReference type="ChEBI" id="CHEBI:597326"/>
    </cofactor>
</comment>
<dbReference type="InterPro" id="IPR036052">
    <property type="entry name" value="TrpB-like_PALP_sf"/>
</dbReference>
<dbReference type="EC" id="4.3.1.15" evidence="4"/>
<keyword evidence="2" id="KW-0663">Pyridoxal phosphate</keyword>
<dbReference type="NCBIfam" id="TIGR01747">
    <property type="entry name" value="diampropi_NH3ly"/>
    <property type="match status" value="1"/>
</dbReference>
<dbReference type="OrthoDB" id="34584at2"/>
<evidence type="ECO:0000259" key="3">
    <source>
        <dbReference type="Pfam" id="PF00291"/>
    </source>
</evidence>
<dbReference type="GO" id="GO:0008838">
    <property type="term" value="F:diaminopropionate ammonia-lyase activity"/>
    <property type="evidence" value="ECO:0007669"/>
    <property type="project" value="UniProtKB-EC"/>
</dbReference>
<dbReference type="InterPro" id="IPR010081">
    <property type="entry name" value="DiNH2opropionate_NH3_lyase"/>
</dbReference>
<dbReference type="CDD" id="cd00640">
    <property type="entry name" value="Trp-synth-beta_II"/>
    <property type="match status" value="1"/>
</dbReference>
<accession>A0A3E2B1J1</accession>
<proteinExistence type="predicted"/>
<organism evidence="4 5">
    <name type="scientific">Evtepia gabavorous</name>
    <dbReference type="NCBI Taxonomy" id="2211183"/>
    <lineage>
        <taxon>Bacteria</taxon>
        <taxon>Bacillati</taxon>
        <taxon>Bacillota</taxon>
        <taxon>Clostridia</taxon>
        <taxon>Eubacteriales</taxon>
        <taxon>Evtepia</taxon>
    </lineage>
</organism>